<dbReference type="InterPro" id="IPR020843">
    <property type="entry name" value="ER"/>
</dbReference>
<evidence type="ECO:0000259" key="4">
    <source>
        <dbReference type="SMART" id="SM00829"/>
    </source>
</evidence>
<protein>
    <submittedName>
        <fullName evidence="5">NADPH:quinone reductase-like Zn-dependent oxidoreductase</fullName>
    </submittedName>
</protein>
<dbReference type="RefSeq" id="WP_184969380.1">
    <property type="nucleotide sequence ID" value="NZ_JACHIN010000011.1"/>
</dbReference>
<dbReference type="InterPro" id="IPR036291">
    <property type="entry name" value="NAD(P)-bd_dom_sf"/>
</dbReference>
<reference evidence="5 6" key="1">
    <citation type="submission" date="2020-08" db="EMBL/GenBank/DDBJ databases">
        <title>Genomic Encyclopedia of Type Strains, Phase IV (KMG-IV): sequencing the most valuable type-strain genomes for metagenomic binning, comparative biology and taxonomic classification.</title>
        <authorList>
            <person name="Goeker M."/>
        </authorList>
    </citation>
    <scope>NUCLEOTIDE SEQUENCE [LARGE SCALE GENOMIC DNA]</scope>
    <source>
        <strain evidence="5 6">DSM 45385</strain>
    </source>
</reference>
<evidence type="ECO:0000256" key="1">
    <source>
        <dbReference type="ARBA" id="ARBA00022450"/>
    </source>
</evidence>
<dbReference type="EMBL" id="JACHIN010000011">
    <property type="protein sequence ID" value="MBB5081768.1"/>
    <property type="molecule type" value="Genomic_DNA"/>
</dbReference>
<gene>
    <name evidence="5" type="ORF">HNR40_007263</name>
</gene>
<keyword evidence="2" id="KW-0597">Phosphoprotein</keyword>
<dbReference type="FunFam" id="3.40.50.720:FF:000209">
    <property type="entry name" value="Polyketide synthase Pks12"/>
    <property type="match status" value="1"/>
</dbReference>
<evidence type="ECO:0000313" key="6">
    <source>
        <dbReference type="Proteomes" id="UP000568380"/>
    </source>
</evidence>
<dbReference type="Gene3D" id="3.90.180.10">
    <property type="entry name" value="Medium-chain alcohol dehydrogenases, catalytic domain"/>
    <property type="match status" value="1"/>
</dbReference>
<sequence>MTVPIPAGLGFTEAAAIPLVYSTAHYALYTLAGLTEGETVLVSGGVGGVGLAALELARLRGAHVIALAGTEAKRAYLRERGAQHVFDSRSPAFADEVREVTGGRGVDVVLNSLTAAAATAALDLLAPDGRFVDLGKRDLYGDATMRLRPFLRTLSYFAVDLAQLIQRRPAMARDTLNAVAGLITTGAVSPPPHRGLPAADVQEALAVLKRSTHIGKLVIDLATPPPPGRIAFDPDAGYLVTGGTRGFGAATAR</sequence>
<feature type="domain" description="Enoyl reductase (ER)" evidence="4">
    <location>
        <begin position="1"/>
        <end position="219"/>
    </location>
</feature>
<proteinExistence type="predicted"/>
<keyword evidence="6" id="KW-1185">Reference proteome</keyword>
<dbReference type="Proteomes" id="UP000568380">
    <property type="component" value="Unassembled WGS sequence"/>
</dbReference>
<dbReference type="Pfam" id="PF00107">
    <property type="entry name" value="ADH_zinc_N"/>
    <property type="match status" value="1"/>
</dbReference>
<dbReference type="PANTHER" id="PTHR43775">
    <property type="entry name" value="FATTY ACID SYNTHASE"/>
    <property type="match status" value="1"/>
</dbReference>
<dbReference type="GO" id="GO:0004312">
    <property type="term" value="F:fatty acid synthase activity"/>
    <property type="evidence" value="ECO:0007669"/>
    <property type="project" value="TreeGrafter"/>
</dbReference>
<comment type="caution">
    <text evidence="5">The sequence shown here is derived from an EMBL/GenBank/DDBJ whole genome shotgun (WGS) entry which is preliminary data.</text>
</comment>
<evidence type="ECO:0000256" key="3">
    <source>
        <dbReference type="ARBA" id="ARBA00022679"/>
    </source>
</evidence>
<dbReference type="InterPro" id="IPR050091">
    <property type="entry name" value="PKS_NRPS_Biosynth_Enz"/>
</dbReference>
<evidence type="ECO:0000313" key="5">
    <source>
        <dbReference type="EMBL" id="MBB5081768.1"/>
    </source>
</evidence>
<dbReference type="GO" id="GO:0006633">
    <property type="term" value="P:fatty acid biosynthetic process"/>
    <property type="evidence" value="ECO:0007669"/>
    <property type="project" value="TreeGrafter"/>
</dbReference>
<organism evidence="5 6">
    <name type="scientific">Nonomuraea endophytica</name>
    <dbReference type="NCBI Taxonomy" id="714136"/>
    <lineage>
        <taxon>Bacteria</taxon>
        <taxon>Bacillati</taxon>
        <taxon>Actinomycetota</taxon>
        <taxon>Actinomycetes</taxon>
        <taxon>Streptosporangiales</taxon>
        <taxon>Streptosporangiaceae</taxon>
        <taxon>Nonomuraea</taxon>
    </lineage>
</organism>
<keyword evidence="3" id="KW-0808">Transferase</keyword>
<keyword evidence="1" id="KW-0596">Phosphopantetheine</keyword>
<accession>A0A7W8ABL3</accession>
<name>A0A7W8ABL3_9ACTN</name>
<evidence type="ECO:0000256" key="2">
    <source>
        <dbReference type="ARBA" id="ARBA00022553"/>
    </source>
</evidence>
<dbReference type="SMART" id="SM00829">
    <property type="entry name" value="PKS_ER"/>
    <property type="match status" value="1"/>
</dbReference>
<dbReference type="AlphaFoldDB" id="A0A7W8ABL3"/>
<dbReference type="SUPFAM" id="SSF51735">
    <property type="entry name" value="NAD(P)-binding Rossmann-fold domains"/>
    <property type="match status" value="1"/>
</dbReference>
<dbReference type="InterPro" id="IPR013149">
    <property type="entry name" value="ADH-like_C"/>
</dbReference>
<dbReference type="GO" id="GO:0016491">
    <property type="term" value="F:oxidoreductase activity"/>
    <property type="evidence" value="ECO:0007669"/>
    <property type="project" value="InterPro"/>
</dbReference>
<dbReference type="CDD" id="cd05195">
    <property type="entry name" value="enoyl_red"/>
    <property type="match status" value="1"/>
</dbReference>
<dbReference type="PANTHER" id="PTHR43775:SF37">
    <property type="entry name" value="SI:DKEY-61P9.11"/>
    <property type="match status" value="1"/>
</dbReference>